<organism evidence="3 4">
    <name type="scientific">Fragilariopsis cylindrus CCMP1102</name>
    <dbReference type="NCBI Taxonomy" id="635003"/>
    <lineage>
        <taxon>Eukaryota</taxon>
        <taxon>Sar</taxon>
        <taxon>Stramenopiles</taxon>
        <taxon>Ochrophyta</taxon>
        <taxon>Bacillariophyta</taxon>
        <taxon>Bacillariophyceae</taxon>
        <taxon>Bacillariophycidae</taxon>
        <taxon>Bacillariales</taxon>
        <taxon>Bacillariaceae</taxon>
        <taxon>Fragilariopsis</taxon>
    </lineage>
</organism>
<keyword evidence="1" id="KW-0732">Signal</keyword>
<proteinExistence type="predicted"/>
<dbReference type="InterPro" id="IPR002048">
    <property type="entry name" value="EF_hand_dom"/>
</dbReference>
<evidence type="ECO:0000256" key="1">
    <source>
        <dbReference type="SAM" id="SignalP"/>
    </source>
</evidence>
<dbReference type="Proteomes" id="UP000095751">
    <property type="component" value="Unassembled WGS sequence"/>
</dbReference>
<dbReference type="OrthoDB" id="47513at2759"/>
<dbReference type="KEGG" id="fcy:FRACYDRAFT_238800"/>
<name>A0A1E7FDI5_9STRA</name>
<dbReference type="EMBL" id="KV784358">
    <property type="protein sequence ID" value="OEU16211.1"/>
    <property type="molecule type" value="Genomic_DNA"/>
</dbReference>
<dbReference type="GO" id="GO:0005509">
    <property type="term" value="F:calcium ion binding"/>
    <property type="evidence" value="ECO:0007669"/>
    <property type="project" value="InterPro"/>
</dbReference>
<evidence type="ECO:0000259" key="2">
    <source>
        <dbReference type="PROSITE" id="PS50222"/>
    </source>
</evidence>
<reference evidence="3 4" key="1">
    <citation type="submission" date="2016-09" db="EMBL/GenBank/DDBJ databases">
        <title>Extensive genetic diversity and differential bi-allelic expression allows diatom success in the polar Southern Ocean.</title>
        <authorList>
            <consortium name="DOE Joint Genome Institute"/>
            <person name="Mock T."/>
            <person name="Otillar R.P."/>
            <person name="Strauss J."/>
            <person name="Dupont C."/>
            <person name="Frickenhaus S."/>
            <person name="Maumus F."/>
            <person name="Mcmullan M."/>
            <person name="Sanges R."/>
            <person name="Schmutz J."/>
            <person name="Toseland A."/>
            <person name="Valas R."/>
            <person name="Veluchamy A."/>
            <person name="Ward B.J."/>
            <person name="Allen A."/>
            <person name="Barry K."/>
            <person name="Falciatore A."/>
            <person name="Ferrante M."/>
            <person name="Fortunato A.E."/>
            <person name="Gloeckner G."/>
            <person name="Gruber A."/>
            <person name="Hipkin R."/>
            <person name="Janech M."/>
            <person name="Kroth P."/>
            <person name="Leese F."/>
            <person name="Lindquist E."/>
            <person name="Lyon B.R."/>
            <person name="Martin J."/>
            <person name="Mayer C."/>
            <person name="Parker M."/>
            <person name="Quesneville H."/>
            <person name="Raymond J."/>
            <person name="Uhlig C."/>
            <person name="Valentin K.U."/>
            <person name="Worden A.Z."/>
            <person name="Armbrust E.V."/>
            <person name="Bowler C."/>
            <person name="Green B."/>
            <person name="Moulton V."/>
            <person name="Van Oosterhout C."/>
            <person name="Grigoriev I."/>
        </authorList>
    </citation>
    <scope>NUCLEOTIDE SEQUENCE [LARGE SCALE GENOMIC DNA]</scope>
    <source>
        <strain evidence="3 4">CCMP1102</strain>
    </source>
</reference>
<evidence type="ECO:0000313" key="4">
    <source>
        <dbReference type="Proteomes" id="UP000095751"/>
    </source>
</evidence>
<accession>A0A1E7FDI5</accession>
<gene>
    <name evidence="3" type="ORF">FRACYDRAFT_238800</name>
</gene>
<protein>
    <recommendedName>
        <fullName evidence="2">EF-hand domain-containing protein</fullName>
    </recommendedName>
</protein>
<dbReference type="AlphaFoldDB" id="A0A1E7FDI5"/>
<dbReference type="InterPro" id="IPR011992">
    <property type="entry name" value="EF-hand-dom_pair"/>
</dbReference>
<feature type="domain" description="EF-hand" evidence="2">
    <location>
        <begin position="57"/>
        <end position="92"/>
    </location>
</feature>
<evidence type="ECO:0000313" key="3">
    <source>
        <dbReference type="EMBL" id="OEU16211.1"/>
    </source>
</evidence>
<feature type="signal peptide" evidence="1">
    <location>
        <begin position="1"/>
        <end position="24"/>
    </location>
</feature>
<dbReference type="SUPFAM" id="SSF47473">
    <property type="entry name" value="EF-hand"/>
    <property type="match status" value="1"/>
</dbReference>
<sequence>MTSIMGTGFCRLSCLFCFICCSLATRHDCSTLRVTESNGQQRHRPLSITIVQMNKSGITKFVDRLFDETDTNNDGTISFDEAYVGFLLLYIQLNRQAPIPPPSRKTALLLFLQADIDNSNVLNRDQYRLLLQKMVRRAFFRLSSHKLVTWVGAPLLAEVIVRSLASKKEGIERVVRFVVPVNFHDAVIPIVTSTAFHRALCVVILVVTLGNICLGCVNCLLDLSLPDPHSFPRRLEGVQ</sequence>
<feature type="chain" id="PRO_5009192978" description="EF-hand domain-containing protein" evidence="1">
    <location>
        <begin position="25"/>
        <end position="239"/>
    </location>
</feature>
<keyword evidence="4" id="KW-1185">Reference proteome</keyword>
<dbReference type="InParanoid" id="A0A1E7FDI5"/>
<dbReference type="Gene3D" id="1.10.238.10">
    <property type="entry name" value="EF-hand"/>
    <property type="match status" value="1"/>
</dbReference>
<dbReference type="PROSITE" id="PS50222">
    <property type="entry name" value="EF_HAND_2"/>
    <property type="match status" value="1"/>
</dbReference>